<dbReference type="AlphaFoldDB" id="A0A0K6FPT0"/>
<accession>A0A0K6FPT0</accession>
<keyword evidence="3" id="KW-1185">Reference proteome</keyword>
<dbReference type="EMBL" id="CYGV01000335">
    <property type="protein sequence ID" value="CUA68097.1"/>
    <property type="molecule type" value="Genomic_DNA"/>
</dbReference>
<gene>
    <name evidence="2" type="ORF">RSOLAG22IIIB_03335</name>
</gene>
<evidence type="ECO:0000256" key="1">
    <source>
        <dbReference type="SAM" id="MobiDB-lite"/>
    </source>
</evidence>
<name>A0A0K6FPT0_9AGAM</name>
<protein>
    <submittedName>
        <fullName evidence="2">Uncharacterized protein</fullName>
    </submittedName>
</protein>
<dbReference type="Proteomes" id="UP000044841">
    <property type="component" value="Unassembled WGS sequence"/>
</dbReference>
<evidence type="ECO:0000313" key="3">
    <source>
        <dbReference type="Proteomes" id="UP000044841"/>
    </source>
</evidence>
<feature type="compositionally biased region" description="Polar residues" evidence="1">
    <location>
        <begin position="98"/>
        <end position="118"/>
    </location>
</feature>
<proteinExistence type="predicted"/>
<organism evidence="2 3">
    <name type="scientific">Rhizoctonia solani</name>
    <dbReference type="NCBI Taxonomy" id="456999"/>
    <lineage>
        <taxon>Eukaryota</taxon>
        <taxon>Fungi</taxon>
        <taxon>Dikarya</taxon>
        <taxon>Basidiomycota</taxon>
        <taxon>Agaricomycotina</taxon>
        <taxon>Agaricomycetes</taxon>
        <taxon>Cantharellales</taxon>
        <taxon>Ceratobasidiaceae</taxon>
        <taxon>Rhizoctonia</taxon>
    </lineage>
</organism>
<evidence type="ECO:0000313" key="2">
    <source>
        <dbReference type="EMBL" id="CUA68097.1"/>
    </source>
</evidence>
<sequence>MKPETRSRILPESIPSSFGLALGAASDLNSHKYIWRVGWHEQLEIARSLALEVDGSTRLYITSKYPLVQRGQTENHSKPSLDTADSELTDAPYGSAAPDSSSLVRDSVGLSSTPSAGQRPTRLWGVQSRSARRDSNLVDFALLDVHDTGAHIPILVDLGGAPPVSHSAETDEGNLFDFLLAFKLAHVFVDICPKIPMAFVSHKQQKSIIALTCSGLWWTFSIVKRGDRDGRIMRSKHFVCGHGPHDEVLFALVEAGAKCSYDPASRPEVQQVLQEHISEPNEEMRPPATPLSIIGEVYRRIAQLFAS</sequence>
<reference evidence="2 3" key="1">
    <citation type="submission" date="2015-07" db="EMBL/GenBank/DDBJ databases">
        <authorList>
            <person name="Noorani M."/>
        </authorList>
    </citation>
    <scope>NUCLEOTIDE SEQUENCE [LARGE SCALE GENOMIC DNA]</scope>
    <source>
        <strain evidence="2">BBA 69670</strain>
    </source>
</reference>
<feature type="region of interest" description="Disordered" evidence="1">
    <location>
        <begin position="71"/>
        <end position="127"/>
    </location>
</feature>